<evidence type="ECO:0000313" key="7">
    <source>
        <dbReference type="Proteomes" id="UP000717696"/>
    </source>
</evidence>
<dbReference type="Gene3D" id="1.10.246.60">
    <property type="entry name" value="Eukaryotic translation initiation factor 3 like domains"/>
    <property type="match status" value="1"/>
</dbReference>
<dbReference type="PANTHER" id="PTHR21681:SF0">
    <property type="entry name" value="EUKARYOTIC TRANSLATION INITIATION FACTOR 3 SUBUNIT J"/>
    <property type="match status" value="1"/>
</dbReference>
<dbReference type="EMBL" id="JAGMUU010000002">
    <property type="protein sequence ID" value="KAH7160138.1"/>
    <property type="molecule type" value="Genomic_DNA"/>
</dbReference>
<feature type="region of interest" description="Disordered" evidence="5">
    <location>
        <begin position="88"/>
        <end position="128"/>
    </location>
</feature>
<dbReference type="InterPro" id="IPR013906">
    <property type="entry name" value="eIF3j"/>
</dbReference>
<comment type="function">
    <text evidence="4">Component of the eukaryotic translation initiation factor 3 (eIF-3) complex, which is involved in protein synthesis of a specialized repertoire of mRNAs and, together with other initiation factors, stimulates binding of mRNA and methionyl-tRNAi to the 40S ribosome. The eIF-3 complex specifically targets and initiates translation of a subset of mRNAs involved in cell proliferation.</text>
</comment>
<dbReference type="AlphaFoldDB" id="A0A9P9FER1"/>
<sequence length="275" mass="29633">MPPKQWDEEESDSDSSSSTPPVGAGAPAARRKFDDEEDDSDVLDSWDADDSEAEAEKAKVAAEAKAKAAAEAAAKKVPKGERIAQLKAQRAVQAALDDDSEDEDETEADRRERLRRTEQEADLAHASDMFGDAGLSAGRAKTKTAAVVVDQNDPTRTVDIAKLPLFDPKTKGQFEALRLAVGPVIAAHSKKAHYSLFLQELTKTLAREMPSDQIKKLASTLTALGNEKMKEEKAADKGGKKTKAAKTKTSLVTGRANAADTHVYEDDGFGDDDFM</sequence>
<keyword evidence="3 4" id="KW-0648">Protein biosynthesis</keyword>
<gene>
    <name evidence="4" type="primary">HCR1</name>
    <name evidence="6" type="ORF">B0J13DRAFT_121938</name>
</gene>
<comment type="similarity">
    <text evidence="4">Belongs to the eIF-3 subunit J family.</text>
</comment>
<reference evidence="6" key="1">
    <citation type="journal article" date="2021" name="Nat. Commun.">
        <title>Genetic determinants of endophytism in the Arabidopsis root mycobiome.</title>
        <authorList>
            <person name="Mesny F."/>
            <person name="Miyauchi S."/>
            <person name="Thiergart T."/>
            <person name="Pickel B."/>
            <person name="Atanasova L."/>
            <person name="Karlsson M."/>
            <person name="Huettel B."/>
            <person name="Barry K.W."/>
            <person name="Haridas S."/>
            <person name="Chen C."/>
            <person name="Bauer D."/>
            <person name="Andreopoulos W."/>
            <person name="Pangilinan J."/>
            <person name="LaButti K."/>
            <person name="Riley R."/>
            <person name="Lipzen A."/>
            <person name="Clum A."/>
            <person name="Drula E."/>
            <person name="Henrissat B."/>
            <person name="Kohler A."/>
            <person name="Grigoriev I.V."/>
            <person name="Martin F.M."/>
            <person name="Hacquard S."/>
        </authorList>
    </citation>
    <scope>NUCLEOTIDE SEQUENCE</scope>
    <source>
        <strain evidence="6">MPI-CAGE-AT-0021</strain>
    </source>
</reference>
<feature type="region of interest" description="Disordered" evidence="5">
    <location>
        <begin position="228"/>
        <end position="248"/>
    </location>
</feature>
<feature type="compositionally biased region" description="Acidic residues" evidence="5">
    <location>
        <begin position="96"/>
        <end position="107"/>
    </location>
</feature>
<protein>
    <recommendedName>
        <fullName evidence="4">Eukaryotic translation initiation factor 3 subunit J</fullName>
        <shortName evidence="4">eIF3j</shortName>
    </recommendedName>
    <alternativeName>
        <fullName evidence="4">Eukaryotic translation initiation factor 3 30 kDa subunit homolog</fullName>
        <shortName evidence="4">eIF-3 30 kDa subunit homolog</shortName>
    </alternativeName>
</protein>
<evidence type="ECO:0000256" key="3">
    <source>
        <dbReference type="ARBA" id="ARBA00022917"/>
    </source>
</evidence>
<dbReference type="PANTHER" id="PTHR21681">
    <property type="entry name" value="EUKARYOTIC TRANSLATION INITIATION FACTOR 3 SUBUNIT J"/>
    <property type="match status" value="1"/>
</dbReference>
<evidence type="ECO:0000256" key="4">
    <source>
        <dbReference type="HAMAP-Rule" id="MF_03009"/>
    </source>
</evidence>
<dbReference type="OrthoDB" id="20381at2759"/>
<comment type="subcellular location">
    <subcellularLocation>
        <location evidence="4">Cytoplasm</location>
    </subcellularLocation>
</comment>
<accession>A0A9P9FER1</accession>
<dbReference type="Pfam" id="PF08597">
    <property type="entry name" value="eIF3_subunit"/>
    <property type="match status" value="1"/>
</dbReference>
<dbReference type="GO" id="GO:0016282">
    <property type="term" value="C:eukaryotic 43S preinitiation complex"/>
    <property type="evidence" value="ECO:0007669"/>
    <property type="project" value="UniProtKB-UniRule"/>
</dbReference>
<feature type="compositionally biased region" description="Low complexity" evidence="5">
    <location>
        <begin position="14"/>
        <end position="28"/>
    </location>
</feature>
<dbReference type="Proteomes" id="UP000717696">
    <property type="component" value="Unassembled WGS sequence"/>
</dbReference>
<feature type="compositionally biased region" description="Basic and acidic residues" evidence="5">
    <location>
        <begin position="228"/>
        <end position="239"/>
    </location>
</feature>
<keyword evidence="1 4" id="KW-0963">Cytoplasm</keyword>
<evidence type="ECO:0000313" key="6">
    <source>
        <dbReference type="EMBL" id="KAH7160138.1"/>
    </source>
</evidence>
<dbReference type="GO" id="GO:0005852">
    <property type="term" value="C:eukaryotic translation initiation factor 3 complex"/>
    <property type="evidence" value="ECO:0007669"/>
    <property type="project" value="UniProtKB-UniRule"/>
</dbReference>
<proteinExistence type="inferred from homology"/>
<comment type="subunit">
    <text evidence="4">Component of the eukaryotic translation initiation factor 3 (eIF-3) complex.</text>
</comment>
<evidence type="ECO:0000256" key="1">
    <source>
        <dbReference type="ARBA" id="ARBA00022490"/>
    </source>
</evidence>
<dbReference type="GO" id="GO:0003743">
    <property type="term" value="F:translation initiation factor activity"/>
    <property type="evidence" value="ECO:0007669"/>
    <property type="project" value="UniProtKB-UniRule"/>
</dbReference>
<comment type="caution">
    <text evidence="6">The sequence shown here is derived from an EMBL/GenBank/DDBJ whole genome shotgun (WGS) entry which is preliminary data.</text>
</comment>
<dbReference type="GO" id="GO:0001732">
    <property type="term" value="P:formation of cytoplasmic translation initiation complex"/>
    <property type="evidence" value="ECO:0007669"/>
    <property type="project" value="UniProtKB-UniRule"/>
</dbReference>
<feature type="compositionally biased region" description="Acidic residues" evidence="5">
    <location>
        <begin position="35"/>
        <end position="53"/>
    </location>
</feature>
<keyword evidence="7" id="KW-1185">Reference proteome</keyword>
<dbReference type="GO" id="GO:0033290">
    <property type="term" value="C:eukaryotic 48S preinitiation complex"/>
    <property type="evidence" value="ECO:0007669"/>
    <property type="project" value="UniProtKB-UniRule"/>
</dbReference>
<name>A0A9P9FER1_9HYPO</name>
<evidence type="ECO:0000256" key="5">
    <source>
        <dbReference type="SAM" id="MobiDB-lite"/>
    </source>
</evidence>
<organism evidence="6 7">
    <name type="scientific">Dactylonectria estremocensis</name>
    <dbReference type="NCBI Taxonomy" id="1079267"/>
    <lineage>
        <taxon>Eukaryota</taxon>
        <taxon>Fungi</taxon>
        <taxon>Dikarya</taxon>
        <taxon>Ascomycota</taxon>
        <taxon>Pezizomycotina</taxon>
        <taxon>Sordariomycetes</taxon>
        <taxon>Hypocreomycetidae</taxon>
        <taxon>Hypocreales</taxon>
        <taxon>Nectriaceae</taxon>
        <taxon>Dactylonectria</taxon>
    </lineage>
</organism>
<dbReference type="HAMAP" id="MF_03009">
    <property type="entry name" value="eIF3j"/>
    <property type="match status" value="1"/>
</dbReference>
<feature type="region of interest" description="Disordered" evidence="5">
    <location>
        <begin position="1"/>
        <end position="59"/>
    </location>
</feature>
<feature type="compositionally biased region" description="Basic and acidic residues" evidence="5">
    <location>
        <begin position="108"/>
        <end position="125"/>
    </location>
</feature>
<evidence type="ECO:0000256" key="2">
    <source>
        <dbReference type="ARBA" id="ARBA00022540"/>
    </source>
</evidence>
<dbReference type="InterPro" id="IPR023194">
    <property type="entry name" value="eIF3-like_dom_sf"/>
</dbReference>
<keyword evidence="2 4" id="KW-0396">Initiation factor</keyword>